<evidence type="ECO:0000313" key="3">
    <source>
        <dbReference type="EMBL" id="PSJ58728.1"/>
    </source>
</evidence>
<proteinExistence type="predicted"/>
<feature type="chain" id="PRO_5015111953" description="SnoaL-like domain-containing protein" evidence="1">
    <location>
        <begin position="29"/>
        <end position="141"/>
    </location>
</feature>
<dbReference type="OrthoDB" id="8030579at2"/>
<name>A0A2P7S8A8_9HYPH</name>
<keyword evidence="4" id="KW-1185">Reference proteome</keyword>
<reference evidence="3 4" key="1">
    <citation type="submission" date="2018-03" db="EMBL/GenBank/DDBJ databases">
        <title>The draft genome of Mesorhizobium sp. 6GN-30.</title>
        <authorList>
            <person name="Liu L."/>
            <person name="Li L."/>
            <person name="Wang T."/>
            <person name="Zhang X."/>
            <person name="Liang L."/>
        </authorList>
    </citation>
    <scope>NUCLEOTIDE SEQUENCE [LARGE SCALE GENOMIC DNA]</scope>
    <source>
        <strain evidence="3 4">6GN30</strain>
    </source>
</reference>
<dbReference type="RefSeq" id="WP_106772954.1">
    <property type="nucleotide sequence ID" value="NZ_PXYK01000013.1"/>
</dbReference>
<dbReference type="InterPro" id="IPR037401">
    <property type="entry name" value="SnoaL-like"/>
</dbReference>
<feature type="signal peptide" evidence="1">
    <location>
        <begin position="1"/>
        <end position="28"/>
    </location>
</feature>
<dbReference type="InterPro" id="IPR032710">
    <property type="entry name" value="NTF2-like_dom_sf"/>
</dbReference>
<evidence type="ECO:0000256" key="1">
    <source>
        <dbReference type="SAM" id="SignalP"/>
    </source>
</evidence>
<evidence type="ECO:0000313" key="4">
    <source>
        <dbReference type="Proteomes" id="UP000241229"/>
    </source>
</evidence>
<feature type="domain" description="SnoaL-like" evidence="2">
    <location>
        <begin position="34"/>
        <end position="128"/>
    </location>
</feature>
<dbReference type="Gene3D" id="3.10.450.50">
    <property type="match status" value="1"/>
</dbReference>
<protein>
    <recommendedName>
        <fullName evidence="2">SnoaL-like domain-containing protein</fullName>
    </recommendedName>
</protein>
<sequence length="141" mass="15150">MKLARRRTGAAGAVVALLLGTCSFAAIAQQSAIDAWYAALAVPDRDRLDALLAPDARIRLTDLGVEQSKAEFIAALDEWETAVAGATIRHRVEAADGETTTVLACYDFPANDVLMRELFRIRNGRIVENGQAVLAEDCGGY</sequence>
<evidence type="ECO:0000259" key="2">
    <source>
        <dbReference type="Pfam" id="PF12680"/>
    </source>
</evidence>
<dbReference type="SUPFAM" id="SSF54427">
    <property type="entry name" value="NTF2-like"/>
    <property type="match status" value="1"/>
</dbReference>
<dbReference type="Proteomes" id="UP000241229">
    <property type="component" value="Unassembled WGS sequence"/>
</dbReference>
<keyword evidence="1" id="KW-0732">Signal</keyword>
<comment type="caution">
    <text evidence="3">The sequence shown here is derived from an EMBL/GenBank/DDBJ whole genome shotgun (WGS) entry which is preliminary data.</text>
</comment>
<organism evidence="3 4">
    <name type="scientific">Kumtagia ephedrae</name>
    <dbReference type="NCBI Taxonomy" id="2116701"/>
    <lineage>
        <taxon>Bacteria</taxon>
        <taxon>Pseudomonadati</taxon>
        <taxon>Pseudomonadota</taxon>
        <taxon>Alphaproteobacteria</taxon>
        <taxon>Hyphomicrobiales</taxon>
        <taxon>Phyllobacteriaceae</taxon>
        <taxon>Kumtagia</taxon>
    </lineage>
</organism>
<gene>
    <name evidence="3" type="ORF">C7I84_14695</name>
</gene>
<dbReference type="EMBL" id="PXYK01000013">
    <property type="protein sequence ID" value="PSJ58728.1"/>
    <property type="molecule type" value="Genomic_DNA"/>
</dbReference>
<dbReference type="Pfam" id="PF12680">
    <property type="entry name" value="SnoaL_2"/>
    <property type="match status" value="1"/>
</dbReference>
<dbReference type="AlphaFoldDB" id="A0A2P7S8A8"/>
<accession>A0A2P7S8A8</accession>